<organism evidence="10 11">
    <name type="scientific">Capsicum annuum</name>
    <name type="common">Capsicum pepper</name>
    <dbReference type="NCBI Taxonomy" id="4072"/>
    <lineage>
        <taxon>Eukaryota</taxon>
        <taxon>Viridiplantae</taxon>
        <taxon>Streptophyta</taxon>
        <taxon>Embryophyta</taxon>
        <taxon>Tracheophyta</taxon>
        <taxon>Spermatophyta</taxon>
        <taxon>Magnoliopsida</taxon>
        <taxon>eudicotyledons</taxon>
        <taxon>Gunneridae</taxon>
        <taxon>Pentapetalae</taxon>
        <taxon>asterids</taxon>
        <taxon>lamiids</taxon>
        <taxon>Solanales</taxon>
        <taxon>Solanaceae</taxon>
        <taxon>Solanoideae</taxon>
        <taxon>Capsiceae</taxon>
        <taxon>Capsicum</taxon>
    </lineage>
</organism>
<reference evidence="10 11" key="1">
    <citation type="journal article" date="2014" name="Nat. Genet.">
        <title>Genome sequence of the hot pepper provides insights into the evolution of pungency in Capsicum species.</title>
        <authorList>
            <person name="Kim S."/>
            <person name="Park M."/>
            <person name="Yeom S.I."/>
            <person name="Kim Y.M."/>
            <person name="Lee J.M."/>
            <person name="Lee H.A."/>
            <person name="Seo E."/>
            <person name="Choi J."/>
            <person name="Cheong K."/>
            <person name="Kim K.T."/>
            <person name="Jung K."/>
            <person name="Lee G.W."/>
            <person name="Oh S.K."/>
            <person name="Bae C."/>
            <person name="Kim S.B."/>
            <person name="Lee H.Y."/>
            <person name="Kim S.Y."/>
            <person name="Kim M.S."/>
            <person name="Kang B.C."/>
            <person name="Jo Y.D."/>
            <person name="Yang H.B."/>
            <person name="Jeong H.J."/>
            <person name="Kang W.H."/>
            <person name="Kwon J.K."/>
            <person name="Shin C."/>
            <person name="Lim J.Y."/>
            <person name="Park J.H."/>
            <person name="Huh J.H."/>
            <person name="Kim J.S."/>
            <person name="Kim B.D."/>
            <person name="Cohen O."/>
            <person name="Paran I."/>
            <person name="Suh M.C."/>
            <person name="Lee S.B."/>
            <person name="Kim Y.K."/>
            <person name="Shin Y."/>
            <person name="Noh S.J."/>
            <person name="Park J."/>
            <person name="Seo Y.S."/>
            <person name="Kwon S.Y."/>
            <person name="Kim H.A."/>
            <person name="Park J.M."/>
            <person name="Kim H.J."/>
            <person name="Choi S.B."/>
            <person name="Bosland P.W."/>
            <person name="Reeves G."/>
            <person name="Jo S.H."/>
            <person name="Lee B.W."/>
            <person name="Cho H.T."/>
            <person name="Choi H.S."/>
            <person name="Lee M.S."/>
            <person name="Yu Y."/>
            <person name="Do Choi Y."/>
            <person name="Park B.S."/>
            <person name="van Deynze A."/>
            <person name="Ashrafi H."/>
            <person name="Hill T."/>
            <person name="Kim W.T."/>
            <person name="Pai H.S."/>
            <person name="Ahn H.K."/>
            <person name="Yeam I."/>
            <person name="Giovannoni J.J."/>
            <person name="Rose J.K."/>
            <person name="Sorensen I."/>
            <person name="Lee S.J."/>
            <person name="Kim R.W."/>
            <person name="Choi I.Y."/>
            <person name="Choi B.S."/>
            <person name="Lim J.S."/>
            <person name="Lee Y.H."/>
            <person name="Choi D."/>
        </authorList>
    </citation>
    <scope>NUCLEOTIDE SEQUENCE [LARGE SCALE GENOMIC DNA]</scope>
    <source>
        <strain evidence="11">cv. CM334</strain>
    </source>
</reference>
<dbReference type="GO" id="GO:0015108">
    <property type="term" value="F:chloride transmembrane transporter activity"/>
    <property type="evidence" value="ECO:0007669"/>
    <property type="project" value="InterPro"/>
</dbReference>
<comment type="subcellular location">
    <subcellularLocation>
        <location evidence="1">Membrane</location>
        <topology evidence="1">Multi-pass membrane protein</topology>
    </subcellularLocation>
</comment>
<evidence type="ECO:0000313" key="10">
    <source>
        <dbReference type="EMBL" id="PHT81486.1"/>
    </source>
</evidence>
<dbReference type="Gramene" id="PHT81486">
    <property type="protein sequence ID" value="PHT81486"/>
    <property type="gene ID" value="T459_14501"/>
</dbReference>
<evidence type="ECO:0000256" key="4">
    <source>
        <dbReference type="ARBA" id="ARBA00022692"/>
    </source>
</evidence>
<dbReference type="AlphaFoldDB" id="A0A2G2ZHM4"/>
<dbReference type="Proteomes" id="UP000222542">
    <property type="component" value="Unassembled WGS sequence"/>
</dbReference>
<reference evidence="10 11" key="2">
    <citation type="journal article" date="2017" name="Genome Biol.">
        <title>New reference genome sequences of hot pepper reveal the massive evolution of plant disease-resistance genes by retroduplication.</title>
        <authorList>
            <person name="Kim S."/>
            <person name="Park J."/>
            <person name="Yeom S.I."/>
            <person name="Kim Y.M."/>
            <person name="Seo E."/>
            <person name="Kim K.T."/>
            <person name="Kim M.S."/>
            <person name="Lee J.M."/>
            <person name="Cheong K."/>
            <person name="Shin H.S."/>
            <person name="Kim S.B."/>
            <person name="Han K."/>
            <person name="Lee J."/>
            <person name="Park M."/>
            <person name="Lee H.A."/>
            <person name="Lee H.Y."/>
            <person name="Lee Y."/>
            <person name="Oh S."/>
            <person name="Lee J.H."/>
            <person name="Choi E."/>
            <person name="Choi E."/>
            <person name="Lee S.E."/>
            <person name="Jeon J."/>
            <person name="Kim H."/>
            <person name="Choi G."/>
            <person name="Song H."/>
            <person name="Lee J."/>
            <person name="Lee S.C."/>
            <person name="Kwon J.K."/>
            <person name="Lee H.Y."/>
            <person name="Koo N."/>
            <person name="Hong Y."/>
            <person name="Kim R.W."/>
            <person name="Kang W.H."/>
            <person name="Huh J.H."/>
            <person name="Kang B.C."/>
            <person name="Yang T.J."/>
            <person name="Lee Y.H."/>
            <person name="Bennetzen J.L."/>
            <person name="Choi D."/>
        </authorList>
    </citation>
    <scope>NUCLEOTIDE SEQUENCE [LARGE SCALE GENOMIC DNA]</scope>
    <source>
        <strain evidence="11">cv. CM334</strain>
    </source>
</reference>
<comment type="similarity">
    <text evidence="2">Belongs to the SLC35F solute transporter family.</text>
</comment>
<keyword evidence="6" id="KW-1133">Transmembrane helix</keyword>
<feature type="region of interest" description="Disordered" evidence="9">
    <location>
        <begin position="1"/>
        <end position="47"/>
    </location>
</feature>
<gene>
    <name evidence="10" type="ORF">T459_14501</name>
</gene>
<dbReference type="PANTHER" id="PTHR11689:SF154">
    <property type="entry name" value="CHLORIDE CHANNEL PROTEIN"/>
    <property type="match status" value="1"/>
</dbReference>
<dbReference type="Pfam" id="PF00654">
    <property type="entry name" value="Voltage_CLC"/>
    <property type="match status" value="1"/>
</dbReference>
<dbReference type="PRINTS" id="PR00762">
    <property type="entry name" value="CLCHANNEL"/>
</dbReference>
<protein>
    <submittedName>
        <fullName evidence="10">Uncharacterized protein</fullName>
    </submittedName>
</protein>
<dbReference type="SUPFAM" id="SSF81340">
    <property type="entry name" value="Clc chloride channel"/>
    <property type="match status" value="1"/>
</dbReference>
<evidence type="ECO:0000256" key="9">
    <source>
        <dbReference type="SAM" id="MobiDB-lite"/>
    </source>
</evidence>
<evidence type="ECO:0000313" key="11">
    <source>
        <dbReference type="Proteomes" id="UP000222542"/>
    </source>
</evidence>
<dbReference type="InterPro" id="IPR051280">
    <property type="entry name" value="Cl-channel/antiporter"/>
</dbReference>
<keyword evidence="8" id="KW-0472">Membrane</keyword>
<feature type="compositionally biased region" description="Basic and acidic residues" evidence="9">
    <location>
        <begin position="23"/>
        <end position="38"/>
    </location>
</feature>
<keyword evidence="4" id="KW-0812">Transmembrane</keyword>
<dbReference type="InterPro" id="IPR009262">
    <property type="entry name" value="SLC35_F1/F2/F6"/>
</dbReference>
<dbReference type="Gene3D" id="1.10.3080.10">
    <property type="entry name" value="Clc chloride channel"/>
    <property type="match status" value="1"/>
</dbReference>
<dbReference type="Pfam" id="PF06027">
    <property type="entry name" value="SLC35F"/>
    <property type="match status" value="1"/>
</dbReference>
<proteinExistence type="inferred from homology"/>
<evidence type="ECO:0000256" key="2">
    <source>
        <dbReference type="ARBA" id="ARBA00007863"/>
    </source>
</evidence>
<dbReference type="EMBL" id="AYRZ02000005">
    <property type="protein sequence ID" value="PHT81486.1"/>
    <property type="molecule type" value="Genomic_DNA"/>
</dbReference>
<evidence type="ECO:0000256" key="7">
    <source>
        <dbReference type="ARBA" id="ARBA00023122"/>
    </source>
</evidence>
<sequence>MEKTFAKSNHKGFSGDNALNISSERDFSKFSPDGDRGNGQDADMDSNTNKIVVYQKSRITCQIRVDNFNDKDLNGSSLNRSGAATTGVVGAVAGADTGVTGTAVGGAKAGAVARVDGSNPVKGDIIVITGATLYAVSNVSEIKKAAFLTVYFVPTALGRGVSEINAYFNGVDTPIMLGSTTLLVKIIGSIGAVSIGLDLGKEEPLIHIGSYIVSLLGQGGSDNVNFAGIRSVTSTMIGTSEISSYMAHH</sequence>
<keyword evidence="7" id="KW-0129">CBS domain</keyword>
<dbReference type="GO" id="GO:0016020">
    <property type="term" value="C:membrane"/>
    <property type="evidence" value="ECO:0007669"/>
    <property type="project" value="UniProtKB-SubCell"/>
</dbReference>
<dbReference type="PANTHER" id="PTHR11689">
    <property type="entry name" value="CHLORIDE CHANNEL PROTEIN CLC FAMILY MEMBER"/>
    <property type="match status" value="1"/>
</dbReference>
<keyword evidence="3" id="KW-0813">Transport</keyword>
<evidence type="ECO:0000256" key="3">
    <source>
        <dbReference type="ARBA" id="ARBA00022448"/>
    </source>
</evidence>
<dbReference type="InterPro" id="IPR014743">
    <property type="entry name" value="Cl-channel_core"/>
</dbReference>
<keyword evidence="11" id="KW-1185">Reference proteome</keyword>
<evidence type="ECO:0000256" key="1">
    <source>
        <dbReference type="ARBA" id="ARBA00004141"/>
    </source>
</evidence>
<dbReference type="SMR" id="A0A2G2ZHM4"/>
<comment type="caution">
    <text evidence="10">The sequence shown here is derived from an EMBL/GenBank/DDBJ whole genome shotgun (WGS) entry which is preliminary data.</text>
</comment>
<evidence type="ECO:0000256" key="6">
    <source>
        <dbReference type="ARBA" id="ARBA00022989"/>
    </source>
</evidence>
<accession>A0A2G2ZHM4</accession>
<dbReference type="InterPro" id="IPR001807">
    <property type="entry name" value="ClC"/>
</dbReference>
<evidence type="ECO:0000256" key="8">
    <source>
        <dbReference type="ARBA" id="ARBA00023136"/>
    </source>
</evidence>
<keyword evidence="5" id="KW-0677">Repeat</keyword>
<name>A0A2G2ZHM4_CAPAN</name>
<evidence type="ECO:0000256" key="5">
    <source>
        <dbReference type="ARBA" id="ARBA00022737"/>
    </source>
</evidence>